<accession>A0A9X1WKW3</accession>
<dbReference type="PANTHER" id="PTHR43861">
    <property type="entry name" value="TRANS-ACONITATE 2-METHYLTRANSFERASE-RELATED"/>
    <property type="match status" value="1"/>
</dbReference>
<dbReference type="GO" id="GO:0032259">
    <property type="term" value="P:methylation"/>
    <property type="evidence" value="ECO:0007669"/>
    <property type="project" value="UniProtKB-KW"/>
</dbReference>
<sequence length="249" mass="28623">MNISLNEGLTINKDSWDAAAERFFGRTALPVYGPHSPSEEELNLFGDITGKRALEIGCGSGHSIMYMLEQGVEEIWGLDLSTVQIQTAQKVCGYNEKVKLLESSMEQDPGIPHCYFDYVYSIYALGWTLDLKKTLHNIHSYLRPGGTFIFSWEHPIHSRVILDNEIIRFNASYNEEKPALHEAWKPRPAVFFHRKISTYINELIEVGFIIEKVLEEVKIDRETKNENSWYSSIKAELYPATFIIKCKKI</sequence>
<dbReference type="AlphaFoldDB" id="A0A9X1WKW3"/>
<comment type="caution">
    <text evidence="2">The sequence shown here is derived from an EMBL/GenBank/DDBJ whole genome shotgun (WGS) entry which is preliminary data.</text>
</comment>
<evidence type="ECO:0000313" key="3">
    <source>
        <dbReference type="Proteomes" id="UP001139347"/>
    </source>
</evidence>
<gene>
    <name evidence="2" type="ORF">MUG84_03270</name>
</gene>
<proteinExistence type="predicted"/>
<dbReference type="GO" id="GO:0008757">
    <property type="term" value="F:S-adenosylmethionine-dependent methyltransferase activity"/>
    <property type="evidence" value="ECO:0007669"/>
    <property type="project" value="InterPro"/>
</dbReference>
<dbReference type="SUPFAM" id="SSF53335">
    <property type="entry name" value="S-adenosyl-L-methionine-dependent methyltransferases"/>
    <property type="match status" value="1"/>
</dbReference>
<dbReference type="InterPro" id="IPR029063">
    <property type="entry name" value="SAM-dependent_MTases_sf"/>
</dbReference>
<evidence type="ECO:0000259" key="1">
    <source>
        <dbReference type="Pfam" id="PF08241"/>
    </source>
</evidence>
<dbReference type="CDD" id="cd02440">
    <property type="entry name" value="AdoMet_MTases"/>
    <property type="match status" value="1"/>
</dbReference>
<dbReference type="Pfam" id="PF08241">
    <property type="entry name" value="Methyltransf_11"/>
    <property type="match status" value="1"/>
</dbReference>
<keyword evidence="3" id="KW-1185">Reference proteome</keyword>
<keyword evidence="2" id="KW-0489">Methyltransferase</keyword>
<dbReference type="EMBL" id="JALIRP010000001">
    <property type="protein sequence ID" value="MCJ8010764.1"/>
    <property type="molecule type" value="Genomic_DNA"/>
</dbReference>
<feature type="domain" description="Methyltransferase type 11" evidence="1">
    <location>
        <begin position="54"/>
        <end position="150"/>
    </location>
</feature>
<keyword evidence="2" id="KW-0808">Transferase</keyword>
<dbReference type="Proteomes" id="UP001139347">
    <property type="component" value="Unassembled WGS sequence"/>
</dbReference>
<protein>
    <submittedName>
        <fullName evidence="2">Class I SAM-dependent methyltransferase</fullName>
    </submittedName>
</protein>
<dbReference type="InterPro" id="IPR013216">
    <property type="entry name" value="Methyltransf_11"/>
</dbReference>
<organism evidence="2 3">
    <name type="scientific">Paenibacillus mangrovi</name>
    <dbReference type="NCBI Taxonomy" id="2931978"/>
    <lineage>
        <taxon>Bacteria</taxon>
        <taxon>Bacillati</taxon>
        <taxon>Bacillota</taxon>
        <taxon>Bacilli</taxon>
        <taxon>Bacillales</taxon>
        <taxon>Paenibacillaceae</taxon>
        <taxon>Paenibacillus</taxon>
    </lineage>
</organism>
<dbReference type="PANTHER" id="PTHR43861:SF1">
    <property type="entry name" value="TRANS-ACONITATE 2-METHYLTRANSFERASE"/>
    <property type="match status" value="1"/>
</dbReference>
<dbReference type="RefSeq" id="WP_244719802.1">
    <property type="nucleotide sequence ID" value="NZ_JALIRP010000001.1"/>
</dbReference>
<dbReference type="Gene3D" id="3.40.50.150">
    <property type="entry name" value="Vaccinia Virus protein VP39"/>
    <property type="match status" value="1"/>
</dbReference>
<name>A0A9X1WKW3_9BACL</name>
<evidence type="ECO:0000313" key="2">
    <source>
        <dbReference type="EMBL" id="MCJ8010764.1"/>
    </source>
</evidence>
<reference evidence="2" key="1">
    <citation type="submission" date="2022-04" db="EMBL/GenBank/DDBJ databases">
        <title>Paenibacillus mangrovi sp. nov., a novel endophytic bacterium isolated from bark of Kandelia candel.</title>
        <authorList>
            <person name="Tuo L."/>
        </authorList>
    </citation>
    <scope>NUCLEOTIDE SEQUENCE</scope>
    <source>
        <strain evidence="2">KQZ6P-2</strain>
    </source>
</reference>